<evidence type="ECO:0000256" key="1">
    <source>
        <dbReference type="ARBA" id="ARBA00005776"/>
    </source>
</evidence>
<organism evidence="3 4">
    <name type="scientific">Strigamia maritima</name>
    <name type="common">European centipede</name>
    <name type="synonym">Geophilus maritimus</name>
    <dbReference type="NCBI Taxonomy" id="126957"/>
    <lineage>
        <taxon>Eukaryota</taxon>
        <taxon>Metazoa</taxon>
        <taxon>Ecdysozoa</taxon>
        <taxon>Arthropoda</taxon>
        <taxon>Myriapoda</taxon>
        <taxon>Chilopoda</taxon>
        <taxon>Pleurostigmophora</taxon>
        <taxon>Geophilomorpha</taxon>
        <taxon>Linotaeniidae</taxon>
        <taxon>Strigamia</taxon>
    </lineage>
</organism>
<evidence type="ECO:0000259" key="2">
    <source>
        <dbReference type="PROSITE" id="PS51831"/>
    </source>
</evidence>
<sequence length="470" mass="54338">MAESHATNCDQRKIFNDPIHKSISLHPLLINIIDTHEFQRLRDIKQLGFCFKVFPGATSTRFDHSIGVCHLSWRLMEQLNCNLDAGGDHRIEISETEKLCVAVAGLCHDLGHGPFSHTWESFMKRVAPGSNWRHENSSVEVFNRIWEKLNLEIKTKYHMGEEERKLICDIILGQPSEDYPKLRDKEFLFEIVANKKSGVDVDKWDYFARDNYYLAMGHKISFEYERLLKCARIDPNSGGSIHYRDSEKMNFYHMFYIRWILYHRAYKHRVVKIIEGMFIDALIAADCDILASGKKLSECASDLDSFMCLNDCIFNDLLKLSDSHPARQLINRIQTRNLYKCVGQCVTRVVNLSAETIESEIKTDTGLTKEQFYISVENFDYGMGAQDPVKCIPFYRKNNKDDNCVNCNSTTTMTPSHFQESKIYCICRDISEETILKAKKAFSNWFNKSKEWLGLDTCEDAVVVEDLVAC</sequence>
<dbReference type="Gene3D" id="3.30.70.2760">
    <property type="match status" value="1"/>
</dbReference>
<evidence type="ECO:0000313" key="4">
    <source>
        <dbReference type="Proteomes" id="UP000014500"/>
    </source>
</evidence>
<feature type="domain" description="HD" evidence="2">
    <location>
        <begin position="61"/>
        <end position="207"/>
    </location>
</feature>
<reference evidence="4" key="1">
    <citation type="submission" date="2011-05" db="EMBL/GenBank/DDBJ databases">
        <authorList>
            <person name="Richards S.R."/>
            <person name="Qu J."/>
            <person name="Jiang H."/>
            <person name="Jhangiani S.N."/>
            <person name="Agravi P."/>
            <person name="Goodspeed R."/>
            <person name="Gross S."/>
            <person name="Mandapat C."/>
            <person name="Jackson L."/>
            <person name="Mathew T."/>
            <person name="Pu L."/>
            <person name="Thornton R."/>
            <person name="Saada N."/>
            <person name="Wilczek-Boney K.B."/>
            <person name="Lee S."/>
            <person name="Kovar C."/>
            <person name="Wu Y."/>
            <person name="Scherer S.E."/>
            <person name="Worley K.C."/>
            <person name="Muzny D.M."/>
            <person name="Gibbs R."/>
        </authorList>
    </citation>
    <scope>NUCLEOTIDE SEQUENCE</scope>
    <source>
        <strain evidence="4">Brora</strain>
    </source>
</reference>
<dbReference type="GO" id="GO:0005634">
    <property type="term" value="C:nucleus"/>
    <property type="evidence" value="ECO:0007669"/>
    <property type="project" value="TreeGrafter"/>
</dbReference>
<dbReference type="SUPFAM" id="SSF109604">
    <property type="entry name" value="HD-domain/PDEase-like"/>
    <property type="match status" value="1"/>
</dbReference>
<dbReference type="PANTHER" id="PTHR11373">
    <property type="entry name" value="DEOXYNUCLEOSIDE TRIPHOSPHATE TRIPHOSPHOHYDROLASE"/>
    <property type="match status" value="1"/>
</dbReference>
<dbReference type="EnsemblMetazoa" id="SMAR000865-RA">
    <property type="protein sequence ID" value="SMAR000865-PA"/>
    <property type="gene ID" value="SMAR000865"/>
</dbReference>
<proteinExistence type="inferred from homology"/>
<accession>T1IJ10</accession>
<dbReference type="eggNOG" id="KOG2681">
    <property type="taxonomic scope" value="Eukaryota"/>
</dbReference>
<dbReference type="SMART" id="SM00471">
    <property type="entry name" value="HDc"/>
    <property type="match status" value="1"/>
</dbReference>
<dbReference type="PhylomeDB" id="T1IJ10"/>
<dbReference type="STRING" id="126957.T1IJ10"/>
<evidence type="ECO:0000313" key="3">
    <source>
        <dbReference type="EnsemblMetazoa" id="SMAR000865-PA"/>
    </source>
</evidence>
<dbReference type="Gene3D" id="1.10.3210.10">
    <property type="entry name" value="Hypothetical protein af1432"/>
    <property type="match status" value="1"/>
</dbReference>
<dbReference type="InterPro" id="IPR050135">
    <property type="entry name" value="dGTPase-like"/>
</dbReference>
<protein>
    <recommendedName>
        <fullName evidence="2">HD domain-containing protein</fullName>
    </recommendedName>
</protein>
<dbReference type="EMBL" id="JH430221">
    <property type="status" value="NOT_ANNOTATED_CDS"/>
    <property type="molecule type" value="Genomic_DNA"/>
</dbReference>
<dbReference type="PANTHER" id="PTHR11373:SF4">
    <property type="entry name" value="DEOXYNUCLEOSIDE TRIPHOSPHATE TRIPHOSPHOHYDROLASE SAMHD1"/>
    <property type="match status" value="1"/>
</dbReference>
<dbReference type="OMA" id="HEDMSER"/>
<dbReference type="GO" id="GO:0006203">
    <property type="term" value="P:dGTP catabolic process"/>
    <property type="evidence" value="ECO:0007669"/>
    <property type="project" value="TreeGrafter"/>
</dbReference>
<name>T1IJ10_STRMM</name>
<dbReference type="PROSITE" id="PS51831">
    <property type="entry name" value="HD"/>
    <property type="match status" value="1"/>
</dbReference>
<comment type="similarity">
    <text evidence="1">Belongs to the SAMHD1 family.</text>
</comment>
<dbReference type="Pfam" id="PF01966">
    <property type="entry name" value="HD"/>
    <property type="match status" value="1"/>
</dbReference>
<dbReference type="InterPro" id="IPR006674">
    <property type="entry name" value="HD_domain"/>
</dbReference>
<dbReference type="GO" id="GO:0008832">
    <property type="term" value="F:dGTPase activity"/>
    <property type="evidence" value="ECO:0007669"/>
    <property type="project" value="TreeGrafter"/>
</dbReference>
<dbReference type="InterPro" id="IPR003607">
    <property type="entry name" value="HD/PDEase_dom"/>
</dbReference>
<reference evidence="3" key="2">
    <citation type="submission" date="2015-02" db="UniProtKB">
        <authorList>
            <consortium name="EnsemblMetazoa"/>
        </authorList>
    </citation>
    <scope>IDENTIFICATION</scope>
</reference>
<dbReference type="AlphaFoldDB" id="T1IJ10"/>
<dbReference type="Proteomes" id="UP000014500">
    <property type="component" value="Unassembled WGS sequence"/>
</dbReference>
<keyword evidence="4" id="KW-1185">Reference proteome</keyword>
<dbReference type="CDD" id="cd00077">
    <property type="entry name" value="HDc"/>
    <property type="match status" value="1"/>
</dbReference>
<dbReference type="HOGENOM" id="CLU_026821_1_2_1"/>